<evidence type="ECO:0000259" key="1">
    <source>
        <dbReference type="Pfam" id="PF13403"/>
    </source>
</evidence>
<dbReference type="eggNOG" id="COG2931">
    <property type="taxonomic scope" value="Bacteria"/>
</dbReference>
<dbReference type="STRING" id="83219.PM02_19610"/>
<keyword evidence="3" id="KW-1185">Reference proteome</keyword>
<dbReference type="SUPFAM" id="SSF51294">
    <property type="entry name" value="Hedgehog/intein (Hint) domain"/>
    <property type="match status" value="1"/>
</dbReference>
<evidence type="ECO:0000313" key="2">
    <source>
        <dbReference type="EMBL" id="KAJ01408.1"/>
    </source>
</evidence>
<evidence type="ECO:0000313" key="3">
    <source>
        <dbReference type="Proteomes" id="UP000027337"/>
    </source>
</evidence>
<protein>
    <submittedName>
        <fullName evidence="2">Type I secretion protein</fullName>
    </submittedName>
</protein>
<dbReference type="Proteomes" id="UP000027337">
    <property type="component" value="Unassembled WGS sequence"/>
</dbReference>
<accession>A0A061SP30</accession>
<dbReference type="Pfam" id="PF13403">
    <property type="entry name" value="Hint_2"/>
    <property type="match status" value="1"/>
</dbReference>
<organism evidence="2 3">
    <name type="scientific">Sulfitobacter mediterraneus</name>
    <dbReference type="NCBI Taxonomy" id="83219"/>
    <lineage>
        <taxon>Bacteria</taxon>
        <taxon>Pseudomonadati</taxon>
        <taxon>Pseudomonadota</taxon>
        <taxon>Alphaproteobacteria</taxon>
        <taxon>Rhodobacterales</taxon>
        <taxon>Roseobacteraceae</taxon>
        <taxon>Sulfitobacter</taxon>
    </lineage>
</organism>
<gene>
    <name evidence="2" type="ORF">PM02_19610</name>
</gene>
<sequence length="178" mass="19765">LITTPTGVLPIEDLRIGDLVETLDHGPQPIRYIVDGSFRAAGDFAPIRFEAGSIGNDQPLEVSPQHRMLISGWKAELFYEQASILVAAKHLVNGHSVRQVFSGTVRYIHLLFDRHEIIFGQGVPSESYFPGHARNIAEAATENELYSFFPELRDMPPADQRTARSVVRGKEAALLSSR</sequence>
<feature type="non-terminal residue" evidence="2">
    <location>
        <position position="1"/>
    </location>
</feature>
<dbReference type="AlphaFoldDB" id="A0A061SP30"/>
<name>A0A061SP30_9RHOB</name>
<dbReference type="EMBL" id="JEMU01000044">
    <property type="protein sequence ID" value="KAJ01408.1"/>
    <property type="molecule type" value="Genomic_DNA"/>
</dbReference>
<reference evidence="2 3" key="1">
    <citation type="journal article" date="2014" name="Genome Announc.">
        <title>Draft Genome Sequences of Two Isolates of the Roseobacter Group, Sulfitobacter sp. Strains 3SOLIMAR09 and 1FIGIMAR09, from Harbors of Mallorca Island (Mediterranean Sea).</title>
        <authorList>
            <person name="Mas-Llado M."/>
            <person name="Pina-Villalonga J.M."/>
            <person name="Brunet-Galmes I."/>
            <person name="Nogales B."/>
            <person name="Bosch R."/>
        </authorList>
    </citation>
    <scope>NUCLEOTIDE SEQUENCE [LARGE SCALE GENOMIC DNA]</scope>
    <source>
        <strain evidence="2 3">1FIGIMAR09</strain>
    </source>
</reference>
<dbReference type="InterPro" id="IPR028992">
    <property type="entry name" value="Hedgehog/Intein_dom"/>
</dbReference>
<dbReference type="RefSeq" id="WP_037911841.1">
    <property type="nucleotide sequence ID" value="NZ_JEMU01000044.1"/>
</dbReference>
<comment type="caution">
    <text evidence="2">The sequence shown here is derived from an EMBL/GenBank/DDBJ whole genome shotgun (WGS) entry which is preliminary data.</text>
</comment>
<dbReference type="InterPro" id="IPR036844">
    <property type="entry name" value="Hint_dom_sf"/>
</dbReference>
<proteinExistence type="predicted"/>
<feature type="domain" description="Hedgehog/Intein (Hint)" evidence="1">
    <location>
        <begin position="1"/>
        <end position="132"/>
    </location>
</feature>